<keyword evidence="2" id="KW-1185">Reference proteome</keyword>
<evidence type="ECO:0000313" key="2">
    <source>
        <dbReference type="Proteomes" id="UP000790709"/>
    </source>
</evidence>
<feature type="non-terminal residue" evidence="1">
    <location>
        <position position="81"/>
    </location>
</feature>
<gene>
    <name evidence="1" type="ORF">BV22DRAFT_977224</name>
</gene>
<sequence length="81" mass="8422">LGKVPLVIGMPVMVTHNFDVEAGIVNGCVGTLHSIRYTVDGEGNRHAVSCVVDTPMTSGDALPHLGTCQSVALEGITDISF</sequence>
<evidence type="ECO:0000313" key="1">
    <source>
        <dbReference type="EMBL" id="KAH7917809.1"/>
    </source>
</evidence>
<accession>A0ACB8AXW2</accession>
<proteinExistence type="predicted"/>
<reference evidence="1" key="1">
    <citation type="journal article" date="2021" name="New Phytol.">
        <title>Evolutionary innovations through gain and loss of genes in the ectomycorrhizal Boletales.</title>
        <authorList>
            <person name="Wu G."/>
            <person name="Miyauchi S."/>
            <person name="Morin E."/>
            <person name="Kuo A."/>
            <person name="Drula E."/>
            <person name="Varga T."/>
            <person name="Kohler A."/>
            <person name="Feng B."/>
            <person name="Cao Y."/>
            <person name="Lipzen A."/>
            <person name="Daum C."/>
            <person name="Hundley H."/>
            <person name="Pangilinan J."/>
            <person name="Johnson J."/>
            <person name="Barry K."/>
            <person name="LaButti K."/>
            <person name="Ng V."/>
            <person name="Ahrendt S."/>
            <person name="Min B."/>
            <person name="Choi I.G."/>
            <person name="Park H."/>
            <person name="Plett J.M."/>
            <person name="Magnuson J."/>
            <person name="Spatafora J.W."/>
            <person name="Nagy L.G."/>
            <person name="Henrissat B."/>
            <person name="Grigoriev I.V."/>
            <person name="Yang Z.L."/>
            <person name="Xu J."/>
            <person name="Martin F.M."/>
        </authorList>
    </citation>
    <scope>NUCLEOTIDE SEQUENCE</scope>
    <source>
        <strain evidence="1">KUC20120723A-06</strain>
    </source>
</reference>
<comment type="caution">
    <text evidence="1">The sequence shown here is derived from an EMBL/GenBank/DDBJ whole genome shotgun (WGS) entry which is preliminary data.</text>
</comment>
<dbReference type="EMBL" id="MU266930">
    <property type="protein sequence ID" value="KAH7917809.1"/>
    <property type="molecule type" value="Genomic_DNA"/>
</dbReference>
<feature type="non-terminal residue" evidence="1">
    <location>
        <position position="1"/>
    </location>
</feature>
<dbReference type="Proteomes" id="UP000790709">
    <property type="component" value="Unassembled WGS sequence"/>
</dbReference>
<organism evidence="1 2">
    <name type="scientific">Leucogyrophana mollusca</name>
    <dbReference type="NCBI Taxonomy" id="85980"/>
    <lineage>
        <taxon>Eukaryota</taxon>
        <taxon>Fungi</taxon>
        <taxon>Dikarya</taxon>
        <taxon>Basidiomycota</taxon>
        <taxon>Agaricomycotina</taxon>
        <taxon>Agaricomycetes</taxon>
        <taxon>Agaricomycetidae</taxon>
        <taxon>Boletales</taxon>
        <taxon>Boletales incertae sedis</taxon>
        <taxon>Leucogyrophana</taxon>
    </lineage>
</organism>
<name>A0ACB8AXW2_9AGAM</name>
<protein>
    <submittedName>
        <fullName evidence="1">Uncharacterized protein</fullName>
    </submittedName>
</protein>